<dbReference type="Proteomes" id="UP000240978">
    <property type="component" value="Unassembled WGS sequence"/>
</dbReference>
<organism evidence="1 2">
    <name type="scientific">Chitinophaga ginsengisoli</name>
    <dbReference type="NCBI Taxonomy" id="363837"/>
    <lineage>
        <taxon>Bacteria</taxon>
        <taxon>Pseudomonadati</taxon>
        <taxon>Bacteroidota</taxon>
        <taxon>Chitinophagia</taxon>
        <taxon>Chitinophagales</taxon>
        <taxon>Chitinophagaceae</taxon>
        <taxon>Chitinophaga</taxon>
    </lineage>
</organism>
<evidence type="ECO:0000313" key="1">
    <source>
        <dbReference type="EMBL" id="PSL34926.1"/>
    </source>
</evidence>
<dbReference type="AlphaFoldDB" id="A0A2P8GLT8"/>
<proteinExistence type="predicted"/>
<evidence type="ECO:0000313" key="2">
    <source>
        <dbReference type="Proteomes" id="UP000240978"/>
    </source>
</evidence>
<keyword evidence="2" id="KW-1185">Reference proteome</keyword>
<name>A0A2P8GLT8_9BACT</name>
<dbReference type="EMBL" id="PYGK01000002">
    <property type="protein sequence ID" value="PSL34926.1"/>
    <property type="molecule type" value="Genomic_DNA"/>
</dbReference>
<accession>A0A2P8GLT8</accession>
<reference evidence="1 2" key="1">
    <citation type="submission" date="2018-03" db="EMBL/GenBank/DDBJ databases">
        <title>Genomic Encyclopedia of Archaeal and Bacterial Type Strains, Phase II (KMG-II): from individual species to whole genera.</title>
        <authorList>
            <person name="Goeker M."/>
        </authorList>
    </citation>
    <scope>NUCLEOTIDE SEQUENCE [LARGE SCALE GENOMIC DNA]</scope>
    <source>
        <strain evidence="1 2">DSM 18107</strain>
    </source>
</reference>
<protein>
    <submittedName>
        <fullName evidence="1">Uncharacterized protein</fullName>
    </submittedName>
</protein>
<comment type="caution">
    <text evidence="1">The sequence shown here is derived from an EMBL/GenBank/DDBJ whole genome shotgun (WGS) entry which is preliminary data.</text>
</comment>
<gene>
    <name evidence="1" type="ORF">CLV42_102500</name>
</gene>
<sequence length="51" mass="5944">MTPKDKKTYGLRSRGGLFFRSGIVQNTPYIPKKDMMKNTYIYDIKDSPTIK</sequence>